<dbReference type="Proteomes" id="UP000736856">
    <property type="component" value="Unassembled WGS sequence"/>
</dbReference>
<proteinExistence type="predicted"/>
<protein>
    <recommendedName>
        <fullName evidence="4">LPS export ABC transporter periplasmic protein LptC</fullName>
    </recommendedName>
</protein>
<dbReference type="Pfam" id="PF06835">
    <property type="entry name" value="LptC"/>
    <property type="match status" value="1"/>
</dbReference>
<gene>
    <name evidence="2" type="ORF">EU981_01010</name>
</gene>
<feature type="transmembrane region" description="Helical" evidence="1">
    <location>
        <begin position="26"/>
        <end position="50"/>
    </location>
</feature>
<name>A0A937ARE7_9HYPH</name>
<dbReference type="InterPro" id="IPR010664">
    <property type="entry name" value="LipoPS_assembly_LptC-rel"/>
</dbReference>
<organism evidence="2 3">
    <name type="scientific">Candidatus Liberibacter ctenarytainae</name>
    <dbReference type="NCBI Taxonomy" id="2020335"/>
    <lineage>
        <taxon>Bacteria</taxon>
        <taxon>Pseudomonadati</taxon>
        <taxon>Pseudomonadota</taxon>
        <taxon>Alphaproteobacteria</taxon>
        <taxon>Hyphomicrobiales</taxon>
        <taxon>Rhizobiaceae</taxon>
        <taxon>Liberibacter</taxon>
    </lineage>
</organism>
<evidence type="ECO:0008006" key="4">
    <source>
        <dbReference type="Google" id="ProtNLM"/>
    </source>
</evidence>
<reference evidence="2" key="1">
    <citation type="submission" date="2019-02" db="EMBL/GenBank/DDBJ databases">
        <title>A novel Candidatus Liberibacter species associated with the New Zealand native fuchsia psyllid, Ctenarytaina fuchsiae.</title>
        <authorList>
            <person name="Thompson S.M."/>
            <person name="Jorgensen N."/>
            <person name="David C."/>
            <person name="Bulman S.R."/>
            <person name="Smith G.R."/>
        </authorList>
    </citation>
    <scope>NUCLEOTIDE SEQUENCE</scope>
    <source>
        <strain evidence="2">Oxford</strain>
    </source>
</reference>
<keyword evidence="1" id="KW-0472">Membrane</keyword>
<accession>A0A937ARE7</accession>
<dbReference type="AlphaFoldDB" id="A0A937ARE7"/>
<comment type="caution">
    <text evidence="2">The sequence shown here is derived from an EMBL/GenBank/DDBJ whole genome shotgun (WGS) entry which is preliminary data.</text>
</comment>
<evidence type="ECO:0000313" key="3">
    <source>
        <dbReference type="Proteomes" id="UP000736856"/>
    </source>
</evidence>
<dbReference type="EMBL" id="SEOL01000001">
    <property type="protein sequence ID" value="MBL0848675.1"/>
    <property type="molecule type" value="Genomic_DNA"/>
</dbReference>
<evidence type="ECO:0000313" key="2">
    <source>
        <dbReference type="EMBL" id="MBL0848675.1"/>
    </source>
</evidence>
<evidence type="ECO:0000256" key="1">
    <source>
        <dbReference type="SAM" id="Phobius"/>
    </source>
</evidence>
<keyword evidence="1" id="KW-1133">Transmembrane helix</keyword>
<sequence length="215" mass="24653">MNSVNQSRRRKNALQRKRAYRHSRSIWYLKIILPITAIILLSWILLFSWLRIRSLSTVPTDFLQDNLGHMIMRKVVISDYDHNSIKYFLSAESAQSEIGNQNIFLKDFIFTMPTHGFGSIRIVAHSANLSPGRRILNIEQPFRVTIQDNTQENFKDASIDMEKSTVRSLYSGVVTNPSLVISAQSSKISLNDQIMVFSGRVSVKIKPAVLQRKDQ</sequence>
<keyword evidence="1" id="KW-0812">Transmembrane</keyword>